<sequence>MKESLSVQERRHFDVESHQSPTISVIEFSPVASQMHHNKTATQHLHSNFHNQNQPLIRSASPKESLLFKLPPSPPPPLPPPPSPPFFFLNQENLSAPFPSTSPLPLPPALPGYPIPSSSLSQYRHEILSNIQLQNEQDLGTTCFNVHIHAQDQLCIDQEHCQYRERGQGLEVCK</sequence>
<name>A0A448WGP9_9PLAT</name>
<evidence type="ECO:0000313" key="2">
    <source>
        <dbReference type="Proteomes" id="UP000784294"/>
    </source>
</evidence>
<evidence type="ECO:0000313" key="1">
    <source>
        <dbReference type="EMBL" id="VEL11328.1"/>
    </source>
</evidence>
<reference evidence="1" key="1">
    <citation type="submission" date="2018-11" db="EMBL/GenBank/DDBJ databases">
        <authorList>
            <consortium name="Pathogen Informatics"/>
        </authorList>
    </citation>
    <scope>NUCLEOTIDE SEQUENCE</scope>
</reference>
<proteinExistence type="predicted"/>
<keyword evidence="2" id="KW-1185">Reference proteome</keyword>
<comment type="caution">
    <text evidence="1">The sequence shown here is derived from an EMBL/GenBank/DDBJ whole genome shotgun (WGS) entry which is preliminary data.</text>
</comment>
<dbReference type="AlphaFoldDB" id="A0A448WGP9"/>
<dbReference type="Proteomes" id="UP000784294">
    <property type="component" value="Unassembled WGS sequence"/>
</dbReference>
<accession>A0A448WGP9</accession>
<gene>
    <name evidence="1" type="ORF">PXEA_LOCUS4768</name>
</gene>
<organism evidence="1 2">
    <name type="scientific">Protopolystoma xenopodis</name>
    <dbReference type="NCBI Taxonomy" id="117903"/>
    <lineage>
        <taxon>Eukaryota</taxon>
        <taxon>Metazoa</taxon>
        <taxon>Spiralia</taxon>
        <taxon>Lophotrochozoa</taxon>
        <taxon>Platyhelminthes</taxon>
        <taxon>Monogenea</taxon>
        <taxon>Polyopisthocotylea</taxon>
        <taxon>Polystomatidea</taxon>
        <taxon>Polystomatidae</taxon>
        <taxon>Protopolystoma</taxon>
    </lineage>
</organism>
<protein>
    <submittedName>
        <fullName evidence="1">Uncharacterized protein</fullName>
    </submittedName>
</protein>
<dbReference type="EMBL" id="CAAALY010011505">
    <property type="protein sequence ID" value="VEL11328.1"/>
    <property type="molecule type" value="Genomic_DNA"/>
</dbReference>